<dbReference type="CDD" id="cd12148">
    <property type="entry name" value="fungal_TF_MHR"/>
    <property type="match status" value="1"/>
</dbReference>
<name>A0A9P9ADJ9_9PEZI</name>
<organism evidence="2 3">
    <name type="scientific">Plectosphaerella plurivora</name>
    <dbReference type="NCBI Taxonomy" id="936078"/>
    <lineage>
        <taxon>Eukaryota</taxon>
        <taxon>Fungi</taxon>
        <taxon>Dikarya</taxon>
        <taxon>Ascomycota</taxon>
        <taxon>Pezizomycotina</taxon>
        <taxon>Sordariomycetes</taxon>
        <taxon>Hypocreomycetidae</taxon>
        <taxon>Glomerellales</taxon>
        <taxon>Plectosphaerellaceae</taxon>
        <taxon>Plectosphaerella</taxon>
    </lineage>
</organism>
<dbReference type="GO" id="GO:0006351">
    <property type="term" value="P:DNA-templated transcription"/>
    <property type="evidence" value="ECO:0007669"/>
    <property type="project" value="InterPro"/>
</dbReference>
<dbReference type="EMBL" id="JAGSXJ010000009">
    <property type="protein sequence ID" value="KAH6688498.1"/>
    <property type="molecule type" value="Genomic_DNA"/>
</dbReference>
<evidence type="ECO:0000313" key="2">
    <source>
        <dbReference type="EMBL" id="KAH6688498.1"/>
    </source>
</evidence>
<gene>
    <name evidence="2" type="ORF">F5X68DRAFT_133339</name>
</gene>
<sequence>MVREIHANTSYRQAPESAPGPASRRPNENSPPLHQQPDAVFSLNLDASRRTSADTILEWPVFASFLSPLHRFTFKDSSGNDRHTYLGHPISRSHAATPSVPSGLRLPLSISTERADIDALVDLYFTRVNIKNPILSRHVVASYCHTYCENGPQFNLQTCLVLLTCALGAISTEYDPLGAEVREYHDSDSARRASLSLGRCYYSAAEKRLGAAMTAGDNLAIQCLCLAGIYHMCSLDPVAALRMFHAAGSSLQILLSSGPVVPGEGPSQINSSLFWTCYKSEREILAEMPIAVPALREPPSSDSYPPPPQEASTPSDSWTAAEEDSWYFLLSEIALRNLTDQVAEVVARHIDSHIRSPSASASVQDVIPVIAEFERQAEAFRSLLPPSINFPDVPTAAATEWKQYSRGRYYRLLELMHRPFLFDVVHKPPGTCDPAVRALAEKALFNALRYLQHSHVAHRHHGTWLQLRNELKEASLLLVAARSPAGLVLPDGWRDGVSKALITLDYWSSEFPQCKTYAEVLLALSEEQAISPDGDASICYD</sequence>
<feature type="region of interest" description="Disordered" evidence="1">
    <location>
        <begin position="1"/>
        <end position="37"/>
    </location>
</feature>
<dbReference type="PANTHER" id="PTHR47785">
    <property type="entry name" value="ZN(II)2CYS6 TRANSCRIPTION FACTOR (EUROFUNG)-RELATED-RELATED"/>
    <property type="match status" value="1"/>
</dbReference>
<dbReference type="GO" id="GO:0008270">
    <property type="term" value="F:zinc ion binding"/>
    <property type="evidence" value="ECO:0007669"/>
    <property type="project" value="InterPro"/>
</dbReference>
<dbReference type="AlphaFoldDB" id="A0A9P9ADJ9"/>
<proteinExistence type="predicted"/>
<evidence type="ECO:0000256" key="1">
    <source>
        <dbReference type="SAM" id="MobiDB-lite"/>
    </source>
</evidence>
<reference evidence="2" key="1">
    <citation type="journal article" date="2021" name="Nat. Commun.">
        <title>Genetic determinants of endophytism in the Arabidopsis root mycobiome.</title>
        <authorList>
            <person name="Mesny F."/>
            <person name="Miyauchi S."/>
            <person name="Thiergart T."/>
            <person name="Pickel B."/>
            <person name="Atanasova L."/>
            <person name="Karlsson M."/>
            <person name="Huettel B."/>
            <person name="Barry K.W."/>
            <person name="Haridas S."/>
            <person name="Chen C."/>
            <person name="Bauer D."/>
            <person name="Andreopoulos W."/>
            <person name="Pangilinan J."/>
            <person name="LaButti K."/>
            <person name="Riley R."/>
            <person name="Lipzen A."/>
            <person name="Clum A."/>
            <person name="Drula E."/>
            <person name="Henrissat B."/>
            <person name="Kohler A."/>
            <person name="Grigoriev I.V."/>
            <person name="Martin F.M."/>
            <person name="Hacquard S."/>
        </authorList>
    </citation>
    <scope>NUCLEOTIDE SEQUENCE</scope>
    <source>
        <strain evidence="2">MPI-SDFR-AT-0117</strain>
    </source>
</reference>
<evidence type="ECO:0000313" key="3">
    <source>
        <dbReference type="Proteomes" id="UP000770015"/>
    </source>
</evidence>
<feature type="region of interest" description="Disordered" evidence="1">
    <location>
        <begin position="296"/>
        <end position="318"/>
    </location>
</feature>
<dbReference type="GO" id="GO:0003677">
    <property type="term" value="F:DNA binding"/>
    <property type="evidence" value="ECO:0007669"/>
    <property type="project" value="InterPro"/>
</dbReference>
<accession>A0A9P9ADJ9</accession>
<protein>
    <submittedName>
        <fullName evidence="2">C6 zinc finger domain-containing protein</fullName>
    </submittedName>
</protein>
<keyword evidence="3" id="KW-1185">Reference proteome</keyword>
<dbReference type="PANTHER" id="PTHR47785:SF5">
    <property type="entry name" value="ZN(II)2CYS6 TRANSCRIPTION FACTOR (EUROFUNG)"/>
    <property type="match status" value="1"/>
</dbReference>
<comment type="caution">
    <text evidence="2">The sequence shown here is derived from an EMBL/GenBank/DDBJ whole genome shotgun (WGS) entry which is preliminary data.</text>
</comment>
<dbReference type="Proteomes" id="UP000770015">
    <property type="component" value="Unassembled WGS sequence"/>
</dbReference>
<dbReference type="InterPro" id="IPR053181">
    <property type="entry name" value="EcdB-like_regulator"/>
</dbReference>
<dbReference type="OrthoDB" id="4356994at2759"/>